<dbReference type="PANTHER" id="PTHR23011:SF28">
    <property type="entry name" value="CYCLIC NUCLEOTIDE-BINDING DOMAIN CONTAINING PROTEIN"/>
    <property type="match status" value="1"/>
</dbReference>
<protein>
    <recommendedName>
        <fullName evidence="1">Cyclic nucleotide-binding domain-containing protein</fullName>
    </recommendedName>
</protein>
<feature type="domain" description="Cyclic nucleotide-binding" evidence="1">
    <location>
        <begin position="1"/>
        <end position="91"/>
    </location>
</feature>
<dbReference type="Gene3D" id="2.60.120.10">
    <property type="entry name" value="Jelly Rolls"/>
    <property type="match status" value="1"/>
</dbReference>
<organism evidence="2">
    <name type="scientific">marine sediment metagenome</name>
    <dbReference type="NCBI Taxonomy" id="412755"/>
    <lineage>
        <taxon>unclassified sequences</taxon>
        <taxon>metagenomes</taxon>
        <taxon>ecological metagenomes</taxon>
    </lineage>
</organism>
<dbReference type="InterPro" id="IPR018488">
    <property type="entry name" value="cNMP-bd_CS"/>
</dbReference>
<accession>X0UU88</accession>
<evidence type="ECO:0000313" key="2">
    <source>
        <dbReference type="EMBL" id="GAG09300.1"/>
    </source>
</evidence>
<reference evidence="2" key="1">
    <citation type="journal article" date="2014" name="Front. Microbiol.">
        <title>High frequency of phylogenetically diverse reductive dehalogenase-homologous genes in deep subseafloor sedimentary metagenomes.</title>
        <authorList>
            <person name="Kawai M."/>
            <person name="Futagami T."/>
            <person name="Toyoda A."/>
            <person name="Takaki Y."/>
            <person name="Nishi S."/>
            <person name="Hori S."/>
            <person name="Arai W."/>
            <person name="Tsubouchi T."/>
            <person name="Morono Y."/>
            <person name="Uchiyama I."/>
            <person name="Ito T."/>
            <person name="Fujiyama A."/>
            <person name="Inagaki F."/>
            <person name="Takami H."/>
        </authorList>
    </citation>
    <scope>NUCLEOTIDE SEQUENCE</scope>
    <source>
        <strain evidence="2">Expedition CK06-06</strain>
    </source>
</reference>
<dbReference type="SUPFAM" id="SSF51206">
    <property type="entry name" value="cAMP-binding domain-like"/>
    <property type="match status" value="1"/>
</dbReference>
<name>X0UU88_9ZZZZ</name>
<sequence length="137" mass="15105">MRRAALGKSWADGEVIVRQGEVGNSMYVVQAGEVEVLRETEDGEVRLAVLGAGDFFGEMSIFEHEVRSATVRARGEAHVLTVDKRTLLKRIKEDPFLAVSILQTMSNRIREINAELVRARAAAAASITPTNPELETR</sequence>
<gene>
    <name evidence="2" type="ORF">S01H1_40852</name>
</gene>
<comment type="caution">
    <text evidence="2">The sequence shown here is derived from an EMBL/GenBank/DDBJ whole genome shotgun (WGS) entry which is preliminary data.</text>
</comment>
<dbReference type="PRINTS" id="PR00103">
    <property type="entry name" value="CAMPKINASE"/>
</dbReference>
<dbReference type="PROSITE" id="PS00889">
    <property type="entry name" value="CNMP_BINDING_2"/>
    <property type="match status" value="1"/>
</dbReference>
<proteinExistence type="predicted"/>
<dbReference type="InterPro" id="IPR000595">
    <property type="entry name" value="cNMP-bd_dom"/>
</dbReference>
<dbReference type="PANTHER" id="PTHR23011">
    <property type="entry name" value="CYCLIC NUCLEOTIDE-BINDING DOMAIN CONTAINING PROTEIN"/>
    <property type="match status" value="1"/>
</dbReference>
<dbReference type="CDD" id="cd00038">
    <property type="entry name" value="CAP_ED"/>
    <property type="match status" value="1"/>
</dbReference>
<dbReference type="InterPro" id="IPR018490">
    <property type="entry name" value="cNMP-bd_dom_sf"/>
</dbReference>
<dbReference type="AlphaFoldDB" id="X0UU88"/>
<dbReference type="SMART" id="SM00100">
    <property type="entry name" value="cNMP"/>
    <property type="match status" value="1"/>
</dbReference>
<dbReference type="InterPro" id="IPR014710">
    <property type="entry name" value="RmlC-like_jellyroll"/>
</dbReference>
<dbReference type="EMBL" id="BARS01025882">
    <property type="protein sequence ID" value="GAG09300.1"/>
    <property type="molecule type" value="Genomic_DNA"/>
</dbReference>
<evidence type="ECO:0000259" key="1">
    <source>
        <dbReference type="PROSITE" id="PS50042"/>
    </source>
</evidence>
<dbReference type="Pfam" id="PF00027">
    <property type="entry name" value="cNMP_binding"/>
    <property type="match status" value="1"/>
</dbReference>
<dbReference type="PROSITE" id="PS50042">
    <property type="entry name" value="CNMP_BINDING_3"/>
    <property type="match status" value="1"/>
</dbReference>
<dbReference type="PROSITE" id="PS00888">
    <property type="entry name" value="CNMP_BINDING_1"/>
    <property type="match status" value="1"/>
</dbReference>